<gene>
    <name evidence="3" type="ORF">TL16_g06242</name>
</gene>
<proteinExistence type="predicted"/>
<feature type="compositionally biased region" description="Basic residues" evidence="2">
    <location>
        <begin position="111"/>
        <end position="120"/>
    </location>
</feature>
<dbReference type="SUPFAM" id="SSF46565">
    <property type="entry name" value="Chaperone J-domain"/>
    <property type="match status" value="1"/>
</dbReference>
<dbReference type="PANTHER" id="PTHR23172:SF19">
    <property type="entry name" value="J DOMAIN-CONTAINING PROTEIN"/>
    <property type="match status" value="1"/>
</dbReference>
<evidence type="ECO:0000313" key="4">
    <source>
        <dbReference type="Proteomes" id="UP001162640"/>
    </source>
</evidence>
<evidence type="ECO:0000313" key="3">
    <source>
        <dbReference type="EMBL" id="GMH73621.1"/>
    </source>
</evidence>
<dbReference type="InterPro" id="IPR036869">
    <property type="entry name" value="J_dom_sf"/>
</dbReference>
<dbReference type="GO" id="GO:0031982">
    <property type="term" value="C:vesicle"/>
    <property type="evidence" value="ECO:0007669"/>
    <property type="project" value="TreeGrafter"/>
</dbReference>
<dbReference type="InterPro" id="IPR029071">
    <property type="entry name" value="Ubiquitin-like_domsf"/>
</dbReference>
<evidence type="ECO:0008006" key="5">
    <source>
        <dbReference type="Google" id="ProtNLM"/>
    </source>
</evidence>
<dbReference type="GO" id="GO:0072318">
    <property type="term" value="P:clathrin coat disassembly"/>
    <property type="evidence" value="ECO:0007669"/>
    <property type="project" value="TreeGrafter"/>
</dbReference>
<feature type="non-terminal residue" evidence="3">
    <location>
        <position position="413"/>
    </location>
</feature>
<keyword evidence="1" id="KW-0175">Coiled coil</keyword>
<dbReference type="GO" id="GO:0030276">
    <property type="term" value="F:clathrin binding"/>
    <property type="evidence" value="ECO:0007669"/>
    <property type="project" value="TreeGrafter"/>
</dbReference>
<protein>
    <recommendedName>
        <fullName evidence="5">J domain-containing protein</fullName>
    </recommendedName>
</protein>
<dbReference type="AlphaFoldDB" id="A0A9W7AN87"/>
<feature type="non-terminal residue" evidence="3">
    <location>
        <position position="1"/>
    </location>
</feature>
<evidence type="ECO:0000256" key="2">
    <source>
        <dbReference type="SAM" id="MobiDB-lite"/>
    </source>
</evidence>
<comment type="caution">
    <text evidence="3">The sequence shown here is derived from an EMBL/GenBank/DDBJ whole genome shotgun (WGS) entry which is preliminary data.</text>
</comment>
<dbReference type="Gene3D" id="1.10.287.110">
    <property type="entry name" value="DnaJ domain"/>
    <property type="match status" value="1"/>
</dbReference>
<dbReference type="GO" id="GO:0005737">
    <property type="term" value="C:cytoplasm"/>
    <property type="evidence" value="ECO:0007669"/>
    <property type="project" value="TreeGrafter"/>
</dbReference>
<feature type="region of interest" description="Disordered" evidence="2">
    <location>
        <begin position="106"/>
        <end position="162"/>
    </location>
</feature>
<dbReference type="GO" id="GO:0072583">
    <property type="term" value="P:clathrin-dependent endocytosis"/>
    <property type="evidence" value="ECO:0007669"/>
    <property type="project" value="TreeGrafter"/>
</dbReference>
<dbReference type="Proteomes" id="UP001162640">
    <property type="component" value="Unassembled WGS sequence"/>
</dbReference>
<accession>A0A9W7AN87</accession>
<dbReference type="SUPFAM" id="SSF54236">
    <property type="entry name" value="Ubiquitin-like"/>
    <property type="match status" value="1"/>
</dbReference>
<feature type="coiled-coil region" evidence="1">
    <location>
        <begin position="280"/>
        <end position="311"/>
    </location>
</feature>
<evidence type="ECO:0000256" key="1">
    <source>
        <dbReference type="SAM" id="Coils"/>
    </source>
</evidence>
<feature type="region of interest" description="Disordered" evidence="2">
    <location>
        <begin position="227"/>
        <end position="253"/>
    </location>
</feature>
<dbReference type="EMBL" id="BLQM01000187">
    <property type="protein sequence ID" value="GMH73621.1"/>
    <property type="molecule type" value="Genomic_DNA"/>
</dbReference>
<sequence length="413" mass="46276">MSSYCYYYLSGYPGESFSSPNAFLLQQCSGSSGSGVASTDWTFGDIKDSFPVKEGEYYFRFRKSDGGGGFNWIDVRQDDYNAKVPKFQGCVFAKVLRLDKLPRLTPTKMRLNAKKARQKQQRNTSPHPNNSNTTSNNNNNNNNAPRNNTTLPLKNGPTKSFKKQKHHPLLLALLPLLPSLCPVLRSFSWSIRRSRRSRRRFGMMLIRGGLLWGIRGIEVGVRREKLLPSPPTSSAALPQTTQHNLRPPAQNAATNSKTLGVSLSASNAVGKSANVAAAVHARVQEMEDAQEKAVKELRDREKQKVKDAEEMDEVRARLEPKIKEWSEEYGKKRQLRALLSSLDKVLWPESSWKPINLGDILDSKKARRAYLKASLKVHPDKTKNLLPDQKFIATGVFDALSQANAEFEAKGGM</sequence>
<reference evidence="4" key="1">
    <citation type="journal article" date="2023" name="Commun. Biol.">
        <title>Genome analysis of Parmales, the sister group of diatoms, reveals the evolutionary specialization of diatoms from phago-mixotrophs to photoautotrophs.</title>
        <authorList>
            <person name="Ban H."/>
            <person name="Sato S."/>
            <person name="Yoshikawa S."/>
            <person name="Yamada K."/>
            <person name="Nakamura Y."/>
            <person name="Ichinomiya M."/>
            <person name="Sato N."/>
            <person name="Blanc-Mathieu R."/>
            <person name="Endo H."/>
            <person name="Kuwata A."/>
            <person name="Ogata H."/>
        </authorList>
    </citation>
    <scope>NUCLEOTIDE SEQUENCE [LARGE SCALE GENOMIC DNA]</scope>
</reference>
<feature type="compositionally biased region" description="Low complexity" evidence="2">
    <location>
        <begin position="232"/>
        <end position="241"/>
    </location>
</feature>
<organism evidence="3 4">
    <name type="scientific">Triparma laevis f. inornata</name>
    <dbReference type="NCBI Taxonomy" id="1714386"/>
    <lineage>
        <taxon>Eukaryota</taxon>
        <taxon>Sar</taxon>
        <taxon>Stramenopiles</taxon>
        <taxon>Ochrophyta</taxon>
        <taxon>Bolidophyceae</taxon>
        <taxon>Parmales</taxon>
        <taxon>Triparmaceae</taxon>
        <taxon>Triparma</taxon>
    </lineage>
</organism>
<name>A0A9W7AN87_9STRA</name>
<feature type="compositionally biased region" description="Low complexity" evidence="2">
    <location>
        <begin position="123"/>
        <end position="150"/>
    </location>
</feature>
<dbReference type="PANTHER" id="PTHR23172">
    <property type="entry name" value="AUXILIN/CYCLIN G-ASSOCIATED KINASE-RELATED"/>
    <property type="match status" value="1"/>
</dbReference>